<evidence type="ECO:0000259" key="7">
    <source>
        <dbReference type="PROSITE" id="PS50975"/>
    </source>
</evidence>
<evidence type="ECO:0000256" key="2">
    <source>
        <dbReference type="ARBA" id="ARBA00022741"/>
    </source>
</evidence>
<name>A0A1M7ZIE4_9HYPH</name>
<keyword evidence="1 5" id="KW-0436">Ligase</keyword>
<dbReference type="Proteomes" id="UP000186406">
    <property type="component" value="Unassembled WGS sequence"/>
</dbReference>
<dbReference type="Gene3D" id="3.30.1490.20">
    <property type="entry name" value="ATP-grasp fold, A domain"/>
    <property type="match status" value="1"/>
</dbReference>
<reference evidence="8 9" key="1">
    <citation type="submission" date="2016-12" db="EMBL/GenBank/DDBJ databases">
        <authorList>
            <person name="Song W.-J."/>
            <person name="Kurnit D.M."/>
        </authorList>
    </citation>
    <scope>NUCLEOTIDE SEQUENCE [LARGE SCALE GENOMIC DNA]</scope>
    <source>
        <strain evidence="8 9">DSM 19599</strain>
    </source>
</reference>
<feature type="binding site" evidence="5">
    <location>
        <position position="226"/>
    </location>
    <ligand>
        <name>ATP</name>
        <dbReference type="ChEBI" id="CHEBI:30616"/>
    </ligand>
</feature>
<evidence type="ECO:0000256" key="5">
    <source>
        <dbReference type="HAMAP-Rule" id="MF_01928"/>
    </source>
</evidence>
<dbReference type="InterPro" id="IPR016185">
    <property type="entry name" value="PreATP-grasp_dom_sf"/>
</dbReference>
<comment type="function">
    <text evidence="6">Catalyzes the ATP-dependent conversion of 5-aminoimidazole ribonucleotide (AIR) and HCO(3)- to N5-carboxyaminoimidazole ribonucleotide (N5-CAIR).</text>
</comment>
<dbReference type="Gene3D" id="3.40.50.20">
    <property type="match status" value="1"/>
</dbReference>
<dbReference type="HAMAP" id="MF_01928">
    <property type="entry name" value="PurK"/>
    <property type="match status" value="1"/>
</dbReference>
<dbReference type="InterPro" id="IPR011761">
    <property type="entry name" value="ATP-grasp"/>
</dbReference>
<dbReference type="PROSITE" id="PS50975">
    <property type="entry name" value="ATP_GRASP"/>
    <property type="match status" value="1"/>
</dbReference>
<organism evidence="8 9">
    <name type="scientific">Pseudoxanthobacter soli DSM 19599</name>
    <dbReference type="NCBI Taxonomy" id="1123029"/>
    <lineage>
        <taxon>Bacteria</taxon>
        <taxon>Pseudomonadati</taxon>
        <taxon>Pseudomonadota</taxon>
        <taxon>Alphaproteobacteria</taxon>
        <taxon>Hyphomicrobiales</taxon>
        <taxon>Segnochrobactraceae</taxon>
        <taxon>Pseudoxanthobacter</taxon>
    </lineage>
</organism>
<dbReference type="SUPFAM" id="SSF56059">
    <property type="entry name" value="Glutathione synthetase ATP-binding domain-like"/>
    <property type="match status" value="1"/>
</dbReference>
<dbReference type="SUPFAM" id="SSF51246">
    <property type="entry name" value="Rudiment single hybrid motif"/>
    <property type="match status" value="1"/>
</dbReference>
<keyword evidence="9" id="KW-1185">Reference proteome</keyword>
<dbReference type="InterPro" id="IPR054350">
    <property type="entry name" value="PurT/PurK_preATP-grasp"/>
</dbReference>
<dbReference type="NCBIfam" id="TIGR01161">
    <property type="entry name" value="purK"/>
    <property type="match status" value="1"/>
</dbReference>
<dbReference type="GO" id="GO:0006189">
    <property type="term" value="P:'de novo' IMP biosynthetic process"/>
    <property type="evidence" value="ECO:0007669"/>
    <property type="project" value="UniProtKB-UniRule"/>
</dbReference>
<dbReference type="GO" id="GO:0034028">
    <property type="term" value="F:5-(carboxyamino)imidazole ribonucleotide synthase activity"/>
    <property type="evidence" value="ECO:0007669"/>
    <property type="project" value="UniProtKB-UniRule"/>
</dbReference>
<dbReference type="InterPro" id="IPR040686">
    <property type="entry name" value="PurK_C"/>
</dbReference>
<dbReference type="SUPFAM" id="SSF52440">
    <property type="entry name" value="PreATP-grasp domain"/>
    <property type="match status" value="1"/>
</dbReference>
<feature type="binding site" evidence="5">
    <location>
        <begin position="283"/>
        <end position="284"/>
    </location>
    <ligand>
        <name>ATP</name>
        <dbReference type="ChEBI" id="CHEBI:30616"/>
    </ligand>
</feature>
<comment type="function">
    <text evidence="5">Catalyzes the ATP-dependent conversion of 5-aminoimidazole ribonucleotide (AIR) and HCO(3)(-) to N5-carboxyaminoimidazole ribonucleotide (N5-CAIR).</text>
</comment>
<dbReference type="PANTHER" id="PTHR11609:SF5">
    <property type="entry name" value="PHOSPHORIBOSYLAMINOIMIDAZOLE CARBOXYLASE"/>
    <property type="match status" value="1"/>
</dbReference>
<dbReference type="Gene3D" id="3.30.470.20">
    <property type="entry name" value="ATP-grasp fold, B domain"/>
    <property type="match status" value="1"/>
</dbReference>
<dbReference type="InterPro" id="IPR011054">
    <property type="entry name" value="Rudment_hybrid_motif"/>
</dbReference>
<dbReference type="OrthoDB" id="9804625at2"/>
<feature type="binding site" evidence="5">
    <location>
        <position position="203"/>
    </location>
    <ligand>
        <name>ATP</name>
        <dbReference type="ChEBI" id="CHEBI:30616"/>
    </ligand>
</feature>
<dbReference type="GO" id="GO:0005524">
    <property type="term" value="F:ATP binding"/>
    <property type="evidence" value="ECO:0007669"/>
    <property type="project" value="UniProtKB-UniRule"/>
</dbReference>
<feature type="binding site" evidence="5">
    <location>
        <position position="120"/>
    </location>
    <ligand>
        <name>ATP</name>
        <dbReference type="ChEBI" id="CHEBI:30616"/>
    </ligand>
</feature>
<feature type="binding site" evidence="5">
    <location>
        <begin position="165"/>
        <end position="171"/>
    </location>
    <ligand>
        <name>ATP</name>
        <dbReference type="ChEBI" id="CHEBI:30616"/>
    </ligand>
</feature>
<dbReference type="NCBIfam" id="NF004679">
    <property type="entry name" value="PRK06019.1-5"/>
    <property type="match status" value="1"/>
</dbReference>
<evidence type="ECO:0000313" key="8">
    <source>
        <dbReference type="EMBL" id="SHO64690.1"/>
    </source>
</evidence>
<dbReference type="InterPro" id="IPR003135">
    <property type="entry name" value="ATP-grasp_carboxylate-amine"/>
</dbReference>
<comment type="catalytic activity">
    <reaction evidence="5 6">
        <text>5-amino-1-(5-phospho-beta-D-ribosyl)imidazole + hydrogencarbonate + ATP = 5-carboxyamino-1-(5-phospho-D-ribosyl)imidazole + ADP + phosphate + 2 H(+)</text>
        <dbReference type="Rhea" id="RHEA:19317"/>
        <dbReference type="ChEBI" id="CHEBI:15378"/>
        <dbReference type="ChEBI" id="CHEBI:17544"/>
        <dbReference type="ChEBI" id="CHEBI:30616"/>
        <dbReference type="ChEBI" id="CHEBI:43474"/>
        <dbReference type="ChEBI" id="CHEBI:58730"/>
        <dbReference type="ChEBI" id="CHEBI:137981"/>
        <dbReference type="ChEBI" id="CHEBI:456216"/>
        <dbReference type="EC" id="6.3.4.18"/>
    </reaction>
</comment>
<dbReference type="InterPro" id="IPR005875">
    <property type="entry name" value="PurK"/>
</dbReference>
<feature type="domain" description="ATP-grasp" evidence="7">
    <location>
        <begin position="124"/>
        <end position="313"/>
    </location>
</feature>
<accession>A0A1M7ZIE4</accession>
<evidence type="ECO:0000256" key="1">
    <source>
        <dbReference type="ARBA" id="ARBA00022598"/>
    </source>
</evidence>
<feature type="binding site" evidence="5">
    <location>
        <begin position="195"/>
        <end position="198"/>
    </location>
    <ligand>
        <name>ATP</name>
        <dbReference type="ChEBI" id="CHEBI:30616"/>
    </ligand>
</feature>
<comment type="pathway">
    <text evidence="5 6">Purine metabolism; IMP biosynthesis via de novo pathway; 5-amino-1-(5-phospho-D-ribosyl)imidazole-4-carboxylate from 5-amino-1-(5-phospho-D-ribosyl)imidazole (N5-CAIR route): step 1/2.</text>
</comment>
<dbReference type="Pfam" id="PF22660">
    <property type="entry name" value="RS_preATP-grasp-like"/>
    <property type="match status" value="1"/>
</dbReference>
<dbReference type="NCBIfam" id="NF004676">
    <property type="entry name" value="PRK06019.1-2"/>
    <property type="match status" value="1"/>
</dbReference>
<keyword evidence="4 5" id="KW-0067">ATP-binding</keyword>
<dbReference type="GO" id="GO:0046872">
    <property type="term" value="F:metal ion binding"/>
    <property type="evidence" value="ECO:0007669"/>
    <property type="project" value="InterPro"/>
</dbReference>
<dbReference type="EC" id="6.3.4.18" evidence="5 6"/>
<dbReference type="NCBIfam" id="NF004675">
    <property type="entry name" value="PRK06019.1-1"/>
    <property type="match status" value="1"/>
</dbReference>
<dbReference type="Pfam" id="PF17769">
    <property type="entry name" value="PurK_C"/>
    <property type="match status" value="1"/>
</dbReference>
<comment type="similarity">
    <text evidence="5 6">Belongs to the PurK/PurT family.</text>
</comment>
<dbReference type="GO" id="GO:0005829">
    <property type="term" value="C:cytosol"/>
    <property type="evidence" value="ECO:0007669"/>
    <property type="project" value="TreeGrafter"/>
</dbReference>
<proteinExistence type="inferred from homology"/>
<dbReference type="GO" id="GO:0004638">
    <property type="term" value="F:phosphoribosylaminoimidazole carboxylase activity"/>
    <property type="evidence" value="ECO:0007669"/>
    <property type="project" value="InterPro"/>
</dbReference>
<feature type="binding site" evidence="5">
    <location>
        <position position="160"/>
    </location>
    <ligand>
        <name>ATP</name>
        <dbReference type="ChEBI" id="CHEBI:30616"/>
    </ligand>
</feature>
<keyword evidence="3 5" id="KW-0658">Purine biosynthesis</keyword>
<dbReference type="InterPro" id="IPR013815">
    <property type="entry name" value="ATP_grasp_subdomain_1"/>
</dbReference>
<dbReference type="AlphaFoldDB" id="A0A1M7ZIE4"/>
<dbReference type="EMBL" id="FRXO01000003">
    <property type="protein sequence ID" value="SHO64690.1"/>
    <property type="molecule type" value="Genomic_DNA"/>
</dbReference>
<sequence>MSPSASVPSPQAAPGIALAPGGTIGILGGGQLGRMIAVAAARLGLHVHVYCPDPASPAFEVSASRTVAAYEDEAALAAFAGAVDVVTYEFENVPERTAAVLAGLVPVRPGPRSLAICQDRLAEKTFLSELGIPVAAFKAVDNAADLEAAAREIGLPAVLKTRRLGYDGKGQTIIREGFDAEEAFAVIGRAPAILEAFVPFALECSIVLARGLDGAVETFDVAENRHEHHILKRTRVPAAIAPETEMAARALGAKVAHALDHVGTLAVELFLVRDADGERLVANEIAPRVHNSGHWTQDAATVCQFEQHVRAVAGWPLGRPRLIAPVEMENLIGDDVDRWRDILAEPGARLHLYGKAEARPGRKMGHVNRPLPR</sequence>
<dbReference type="FunFam" id="3.30.1490.20:FF:000015">
    <property type="entry name" value="N5-carboxyaminoimidazole ribonucleotide synthase"/>
    <property type="match status" value="1"/>
</dbReference>
<comment type="subunit">
    <text evidence="5 6">Homodimer.</text>
</comment>
<dbReference type="Pfam" id="PF02222">
    <property type="entry name" value="ATP-grasp"/>
    <property type="match status" value="1"/>
</dbReference>
<evidence type="ECO:0000256" key="4">
    <source>
        <dbReference type="ARBA" id="ARBA00022840"/>
    </source>
</evidence>
<keyword evidence="2 5" id="KW-0547">Nucleotide-binding</keyword>
<dbReference type="RefSeq" id="WP_084564316.1">
    <property type="nucleotide sequence ID" value="NZ_FRXO01000003.1"/>
</dbReference>
<evidence type="ECO:0000313" key="9">
    <source>
        <dbReference type="Proteomes" id="UP000186406"/>
    </source>
</evidence>
<protein>
    <recommendedName>
        <fullName evidence="5 6">N5-carboxyaminoimidazole ribonucleotide synthase</fullName>
        <shortName evidence="5 6">N5-CAIR synthase</shortName>
        <ecNumber evidence="5 6">6.3.4.18</ecNumber>
    </recommendedName>
    <alternativeName>
        <fullName evidence="5 6">5-(carboxyamino)imidazole ribonucleotide synthetase</fullName>
    </alternativeName>
</protein>
<evidence type="ECO:0000256" key="3">
    <source>
        <dbReference type="ARBA" id="ARBA00022755"/>
    </source>
</evidence>
<dbReference type="PANTHER" id="PTHR11609">
    <property type="entry name" value="PURINE BIOSYNTHESIS PROTEIN 6/7, PUR6/7"/>
    <property type="match status" value="1"/>
</dbReference>
<dbReference type="FunFam" id="3.40.50.20:FF:000016">
    <property type="entry name" value="N5-carboxyaminoimidazole ribonucleotide synthase"/>
    <property type="match status" value="1"/>
</dbReference>
<dbReference type="STRING" id="1123029.SAMN02745172_01828"/>
<gene>
    <name evidence="5 6" type="primary">purK</name>
    <name evidence="8" type="ORF">SAMN02745172_01828</name>
</gene>
<evidence type="ECO:0000256" key="6">
    <source>
        <dbReference type="RuleBase" id="RU361200"/>
    </source>
</evidence>
<dbReference type="UniPathway" id="UPA00074">
    <property type="reaction ID" value="UER00942"/>
</dbReference>